<keyword evidence="2" id="KW-0326">Glycosidase</keyword>
<feature type="signal peptide" evidence="3">
    <location>
        <begin position="1"/>
        <end position="26"/>
    </location>
</feature>
<evidence type="ECO:0000256" key="2">
    <source>
        <dbReference type="RuleBase" id="RU361185"/>
    </source>
</evidence>
<dbReference type="EMBL" id="AJXT01000028">
    <property type="protein sequence ID" value="EIL92901.1"/>
    <property type="molecule type" value="Genomic_DNA"/>
</dbReference>
<dbReference type="STRING" id="1163407.UU7_10002"/>
<dbReference type="Pfam" id="PF01055">
    <property type="entry name" value="Glyco_hydro_31_2nd"/>
    <property type="match status" value="1"/>
</dbReference>
<evidence type="ECO:0000259" key="5">
    <source>
        <dbReference type="Pfam" id="PF17137"/>
    </source>
</evidence>
<dbReference type="GO" id="GO:0005975">
    <property type="term" value="P:carbohydrate metabolic process"/>
    <property type="evidence" value="ECO:0007669"/>
    <property type="project" value="InterPro"/>
</dbReference>
<dbReference type="GO" id="GO:0004553">
    <property type="term" value="F:hydrolase activity, hydrolyzing O-glycosyl compounds"/>
    <property type="evidence" value="ECO:0007669"/>
    <property type="project" value="InterPro"/>
</dbReference>
<protein>
    <submittedName>
        <fullName evidence="7">Alpha-glucosidase</fullName>
    </submittedName>
</protein>
<dbReference type="SUPFAM" id="SSF51445">
    <property type="entry name" value="(Trans)glycosidases"/>
    <property type="match status" value="1"/>
</dbReference>
<feature type="chain" id="PRO_5003697433" evidence="3">
    <location>
        <begin position="27"/>
        <end position="787"/>
    </location>
</feature>
<evidence type="ECO:0000259" key="4">
    <source>
        <dbReference type="Pfam" id="PF01055"/>
    </source>
</evidence>
<accession>I4W0B0</accession>
<dbReference type="AlphaFoldDB" id="I4W0B0"/>
<dbReference type="GO" id="GO:0030246">
    <property type="term" value="F:carbohydrate binding"/>
    <property type="evidence" value="ECO:0007669"/>
    <property type="project" value="InterPro"/>
</dbReference>
<dbReference type="Gene3D" id="3.20.20.80">
    <property type="entry name" value="Glycosidases"/>
    <property type="match status" value="1"/>
</dbReference>
<reference evidence="7 8" key="1">
    <citation type="journal article" date="2012" name="J. Bacteriol.">
        <title>Genome sequences for six rhodanobacter strains, isolated from soils and the terrestrial subsurface, with variable denitrification capabilities.</title>
        <authorList>
            <person name="Kostka J.E."/>
            <person name="Green S.J."/>
            <person name="Rishishwar L."/>
            <person name="Prakash O."/>
            <person name="Katz L.S."/>
            <person name="Marino-Ramirez L."/>
            <person name="Jordan I.K."/>
            <person name="Munk C."/>
            <person name="Ivanova N."/>
            <person name="Mikhailova N."/>
            <person name="Watson D.B."/>
            <person name="Brown S.D."/>
            <person name="Palumbo A.V."/>
            <person name="Brooks S.C."/>
        </authorList>
    </citation>
    <scope>NUCLEOTIDE SEQUENCE [LARGE SCALE GENOMIC DNA]</scope>
    <source>
        <strain evidence="7 8">B39</strain>
    </source>
</reference>
<keyword evidence="3" id="KW-0732">Signal</keyword>
<organism evidence="7 8">
    <name type="scientific">Rhodanobacter spathiphylli B39</name>
    <dbReference type="NCBI Taxonomy" id="1163407"/>
    <lineage>
        <taxon>Bacteria</taxon>
        <taxon>Pseudomonadati</taxon>
        <taxon>Pseudomonadota</taxon>
        <taxon>Gammaproteobacteria</taxon>
        <taxon>Lysobacterales</taxon>
        <taxon>Rhodanobacteraceae</taxon>
        <taxon>Rhodanobacter</taxon>
    </lineage>
</organism>
<dbReference type="InterPro" id="IPR048395">
    <property type="entry name" value="Glyco_hydro_31_C"/>
</dbReference>
<dbReference type="InterPro" id="IPR000322">
    <property type="entry name" value="Glyco_hydro_31_TIM"/>
</dbReference>
<gene>
    <name evidence="7" type="ORF">UU7_10002</name>
</gene>
<proteinExistence type="inferred from homology"/>
<evidence type="ECO:0000256" key="1">
    <source>
        <dbReference type="ARBA" id="ARBA00007806"/>
    </source>
</evidence>
<evidence type="ECO:0000256" key="3">
    <source>
        <dbReference type="SAM" id="SignalP"/>
    </source>
</evidence>
<sequence length="787" mass="86510">MPHFTPRRLTLALGLALGLAAAPAFAAEADVAFTAQAAHGELNLVHGSDRITIGFITPNTVRVHALPHGQSSPASIVIDPRARPDALTEVKADTTGDVTTLSTSAAALRWDARNGSLQFSDAAGHVLLTQHGLGALANGTLKLDHGRGDPLYGIGGYNATEDASAGLLRSGTQTITAGEQGHAGAPLVWSTAGYGVLVDTVGGKFTLDDGRIAASDTSRGDLDYYLIAGAPKQIFAEVAKLSGHTPLFPKWAMGFTNSQWGIDEKELLQIVDAYRARHIPIDNFTLDFDWKDWGNDWGEFTWNTTKFPDGPGGKLKQMLDARGIKLTGIMKPRVHVDTIEGREAAEKGYFLKGNKPAKDYFSGKLVREIDFANPQARTWFFDHMKTAFQSGMVGWWNDEADNVGIDTQHLDMQRAIYDGQRAISNQRVWSISRNFYLGAQRYAYGMWSGDIHTGFASMAGQRARMLSAIDVGAMQWGMDTGGFTAGTPTPENYARWVQFGAFVPVFRVHGDSSQKRQPWVYGPTAEKAAADAIRLRYRLIPYIYSYEDQRRHSGVGLVRPLTFDWPNDPRVRNDVACWMFGDSLLVSPVVEQGQTAKTIYLPAGQWTDWFTGKRYAGGQDVTLPIDARSWSDIPLFVRAGAIIPTQPVMDHVGQKPVTQLEVEVFPADTRTQFDYYDDDGNSYDYEHAAYFRQSLAVQRRDDGVRFETGAVTGSFRPALRFYLLKIHGSAAGAVDGDGRPMKFFADPDSLQDSQGEGWASGRDRYGEVTWVRVAAGATRSVRVSPKR</sequence>
<dbReference type="PATRIC" id="fig|1163407.3.peg.2012"/>
<name>I4W0B0_9GAMM</name>
<dbReference type="InterPro" id="IPR051816">
    <property type="entry name" value="Glycosyl_Hydrolase_31"/>
</dbReference>
<evidence type="ECO:0000313" key="8">
    <source>
        <dbReference type="Proteomes" id="UP000003226"/>
    </source>
</evidence>
<dbReference type="InterPro" id="IPR017853">
    <property type="entry name" value="GH"/>
</dbReference>
<dbReference type="InterPro" id="IPR033403">
    <property type="entry name" value="DUF5110"/>
</dbReference>
<dbReference type="Pfam" id="PF21365">
    <property type="entry name" value="Glyco_hydro_31_3rd"/>
    <property type="match status" value="1"/>
</dbReference>
<keyword evidence="8" id="KW-1185">Reference proteome</keyword>
<dbReference type="Gene3D" id="2.60.40.1760">
    <property type="entry name" value="glycosyl hydrolase (family 31)"/>
    <property type="match status" value="1"/>
</dbReference>
<dbReference type="CDD" id="cd06589">
    <property type="entry name" value="GH31"/>
    <property type="match status" value="1"/>
</dbReference>
<evidence type="ECO:0000259" key="6">
    <source>
        <dbReference type="Pfam" id="PF21365"/>
    </source>
</evidence>
<dbReference type="Gene3D" id="2.60.40.1180">
    <property type="entry name" value="Golgi alpha-mannosidase II"/>
    <property type="match status" value="2"/>
</dbReference>
<dbReference type="InterPro" id="IPR013780">
    <property type="entry name" value="Glyco_hydro_b"/>
</dbReference>
<dbReference type="InterPro" id="IPR011013">
    <property type="entry name" value="Gal_mutarotase_sf_dom"/>
</dbReference>
<dbReference type="RefSeq" id="WP_007807918.1">
    <property type="nucleotide sequence ID" value="NZ_AJXT01000028.1"/>
</dbReference>
<feature type="domain" description="Glycosyl hydrolase family 31 C-terminal" evidence="6">
    <location>
        <begin position="556"/>
        <end position="643"/>
    </location>
</feature>
<feature type="domain" description="DUF5110" evidence="5">
    <location>
        <begin position="659"/>
        <end position="728"/>
    </location>
</feature>
<dbReference type="OrthoDB" id="176168at2"/>
<dbReference type="Proteomes" id="UP000003226">
    <property type="component" value="Unassembled WGS sequence"/>
</dbReference>
<dbReference type="SUPFAM" id="SSF74650">
    <property type="entry name" value="Galactose mutarotase-like"/>
    <property type="match status" value="1"/>
</dbReference>
<evidence type="ECO:0000313" key="7">
    <source>
        <dbReference type="EMBL" id="EIL92901.1"/>
    </source>
</evidence>
<dbReference type="eggNOG" id="COG1501">
    <property type="taxonomic scope" value="Bacteria"/>
</dbReference>
<comment type="similarity">
    <text evidence="1 2">Belongs to the glycosyl hydrolase 31 family.</text>
</comment>
<keyword evidence="2" id="KW-0378">Hydrolase</keyword>
<feature type="domain" description="Glycoside hydrolase family 31 TIM barrel" evidence="4">
    <location>
        <begin position="245"/>
        <end position="545"/>
    </location>
</feature>
<dbReference type="PANTHER" id="PTHR43863:SF2">
    <property type="entry name" value="MALTASE-GLUCOAMYLASE"/>
    <property type="match status" value="1"/>
</dbReference>
<dbReference type="SUPFAM" id="SSF51011">
    <property type="entry name" value="Glycosyl hydrolase domain"/>
    <property type="match status" value="1"/>
</dbReference>
<dbReference type="Pfam" id="PF17137">
    <property type="entry name" value="DUF5110"/>
    <property type="match status" value="1"/>
</dbReference>
<comment type="caution">
    <text evidence="7">The sequence shown here is derived from an EMBL/GenBank/DDBJ whole genome shotgun (WGS) entry which is preliminary data.</text>
</comment>
<dbReference type="PANTHER" id="PTHR43863">
    <property type="entry name" value="HYDROLASE, PUTATIVE (AFU_ORTHOLOGUE AFUA_1G03140)-RELATED"/>
    <property type="match status" value="1"/>
</dbReference>